<accession>A0A0D3IZD3</accession>
<protein>
    <recommendedName>
        <fullName evidence="4">SGNH domain-containing protein</fullName>
    </recommendedName>
</protein>
<reference evidence="3" key="1">
    <citation type="journal article" date="2013" name="Nature">
        <title>Pan genome of the phytoplankton Emiliania underpins its global distribution.</title>
        <authorList>
            <person name="Read B.A."/>
            <person name="Kegel J."/>
            <person name="Klute M.J."/>
            <person name="Kuo A."/>
            <person name="Lefebvre S.C."/>
            <person name="Maumus F."/>
            <person name="Mayer C."/>
            <person name="Miller J."/>
            <person name="Monier A."/>
            <person name="Salamov A."/>
            <person name="Young J."/>
            <person name="Aguilar M."/>
            <person name="Claverie J.M."/>
            <person name="Frickenhaus S."/>
            <person name="Gonzalez K."/>
            <person name="Herman E.K."/>
            <person name="Lin Y.C."/>
            <person name="Napier J."/>
            <person name="Ogata H."/>
            <person name="Sarno A.F."/>
            <person name="Shmutz J."/>
            <person name="Schroeder D."/>
            <person name="de Vargas C."/>
            <person name="Verret F."/>
            <person name="von Dassow P."/>
            <person name="Valentin K."/>
            <person name="Van de Peer Y."/>
            <person name="Wheeler G."/>
            <person name="Dacks J.B."/>
            <person name="Delwiche C.F."/>
            <person name="Dyhrman S.T."/>
            <person name="Glockner G."/>
            <person name="John U."/>
            <person name="Richards T."/>
            <person name="Worden A.Z."/>
            <person name="Zhang X."/>
            <person name="Grigoriev I.V."/>
            <person name="Allen A.E."/>
            <person name="Bidle K."/>
            <person name="Borodovsky M."/>
            <person name="Bowler C."/>
            <person name="Brownlee C."/>
            <person name="Cock J.M."/>
            <person name="Elias M."/>
            <person name="Gladyshev V.N."/>
            <person name="Groth M."/>
            <person name="Guda C."/>
            <person name="Hadaegh A."/>
            <person name="Iglesias-Rodriguez M.D."/>
            <person name="Jenkins J."/>
            <person name="Jones B.M."/>
            <person name="Lawson T."/>
            <person name="Leese F."/>
            <person name="Lindquist E."/>
            <person name="Lobanov A."/>
            <person name="Lomsadze A."/>
            <person name="Malik S.B."/>
            <person name="Marsh M.E."/>
            <person name="Mackinder L."/>
            <person name="Mock T."/>
            <person name="Mueller-Roeber B."/>
            <person name="Pagarete A."/>
            <person name="Parker M."/>
            <person name="Probert I."/>
            <person name="Quesneville H."/>
            <person name="Raines C."/>
            <person name="Rensing S.A."/>
            <person name="Riano-Pachon D.M."/>
            <person name="Richier S."/>
            <person name="Rokitta S."/>
            <person name="Shiraiwa Y."/>
            <person name="Soanes D.M."/>
            <person name="van der Giezen M."/>
            <person name="Wahlund T.M."/>
            <person name="Williams B."/>
            <person name="Wilson W."/>
            <person name="Wolfe G."/>
            <person name="Wurch L.L."/>
        </authorList>
    </citation>
    <scope>NUCLEOTIDE SEQUENCE</scope>
</reference>
<keyword evidence="1" id="KW-0732">Signal</keyword>
<name>A0A0D3IZD3_EMIH1</name>
<feature type="signal peptide" evidence="1">
    <location>
        <begin position="1"/>
        <end position="22"/>
    </location>
</feature>
<dbReference type="EnsemblProtists" id="EOD16618">
    <property type="protein sequence ID" value="EOD16618"/>
    <property type="gene ID" value="EMIHUDRAFT_118937"/>
</dbReference>
<dbReference type="AlphaFoldDB" id="A0A0D3IZD3"/>
<dbReference type="GeneID" id="17262762"/>
<evidence type="ECO:0000313" key="3">
    <source>
        <dbReference type="Proteomes" id="UP000013827"/>
    </source>
</evidence>
<reference evidence="2" key="2">
    <citation type="submission" date="2024-10" db="UniProtKB">
        <authorList>
            <consortium name="EnsemblProtists"/>
        </authorList>
    </citation>
    <scope>IDENTIFICATION</scope>
</reference>
<proteinExistence type="predicted"/>
<dbReference type="KEGG" id="ehx:EMIHUDRAFT_118937"/>
<keyword evidence="3" id="KW-1185">Reference proteome</keyword>
<feature type="chain" id="PRO_5044192933" description="SGNH domain-containing protein" evidence="1">
    <location>
        <begin position="23"/>
        <end position="394"/>
    </location>
</feature>
<dbReference type="Proteomes" id="UP000013827">
    <property type="component" value="Unassembled WGS sequence"/>
</dbReference>
<dbReference type="HOGENOM" id="CLU_701013_0_0_1"/>
<dbReference type="RefSeq" id="XP_005769047.1">
    <property type="nucleotide sequence ID" value="XM_005768990.1"/>
</dbReference>
<evidence type="ECO:0008006" key="4">
    <source>
        <dbReference type="Google" id="ProtNLM"/>
    </source>
</evidence>
<dbReference type="PaxDb" id="2903-EOD16618"/>
<organism evidence="2 3">
    <name type="scientific">Emiliania huxleyi (strain CCMP1516)</name>
    <dbReference type="NCBI Taxonomy" id="280463"/>
    <lineage>
        <taxon>Eukaryota</taxon>
        <taxon>Haptista</taxon>
        <taxon>Haptophyta</taxon>
        <taxon>Prymnesiophyceae</taxon>
        <taxon>Isochrysidales</taxon>
        <taxon>Noelaerhabdaceae</taxon>
        <taxon>Emiliania</taxon>
    </lineage>
</organism>
<evidence type="ECO:0000313" key="2">
    <source>
        <dbReference type="EnsemblProtists" id="EOD16618"/>
    </source>
</evidence>
<sequence>MRRVALASAALAFCLPAQWVGGRTFGCVLGDNASARRPYVWVAKSCRGLFRLTHNTVTCDIACGDYRTTGQRCEATERSCGRSCSLPRPLTSPLTSSSRDCHGPNLVLPRVAAPVSLPSLRCQYSLSRFALSTEAPACATVDALVNATATGRYDSDGRFVTDCTIPTYASLPRGGRCVHIMGDSYTRHMLQTVSMVLKDNFVSGGFERPNANCLCDGQFSELEPCRRNVSFPFPCTSVEYDSRLTCRSRRCSNAVRTRRGGEAAFVWLQGGLHYLQGPLPRSGRPSLRAPVKSFLAAIRTTAHRHVHANDRFFVSGLHFQTPAADRVFPHQRRALAQEFNRQARRVTEEVGGRFVDFSTVADGDEARGTSDGVHYLTSANLVKARIFLALLHMT</sequence>
<evidence type="ECO:0000256" key="1">
    <source>
        <dbReference type="SAM" id="SignalP"/>
    </source>
</evidence>